<dbReference type="EMBL" id="SMFZ01000001">
    <property type="protein sequence ID" value="TCK27874.1"/>
    <property type="molecule type" value="Genomic_DNA"/>
</dbReference>
<comment type="similarity">
    <text evidence="6">Belongs to the YccS/YhfK family.</text>
</comment>
<keyword evidence="5 8" id="KW-0472">Membrane</keyword>
<evidence type="ECO:0000256" key="6">
    <source>
        <dbReference type="ARBA" id="ARBA00043993"/>
    </source>
</evidence>
<feature type="domain" description="Integral membrane bound transporter" evidence="9">
    <location>
        <begin position="387"/>
        <end position="510"/>
    </location>
</feature>
<evidence type="ECO:0000256" key="5">
    <source>
        <dbReference type="ARBA" id="ARBA00023136"/>
    </source>
</evidence>
<feature type="transmembrane region" description="Helical" evidence="8">
    <location>
        <begin position="418"/>
        <end position="440"/>
    </location>
</feature>
<evidence type="ECO:0000256" key="7">
    <source>
        <dbReference type="SAM" id="MobiDB-lite"/>
    </source>
</evidence>
<dbReference type="InterPro" id="IPR049453">
    <property type="entry name" value="Memb_transporter_dom"/>
</dbReference>
<dbReference type="RefSeq" id="WP_132427130.1">
    <property type="nucleotide sequence ID" value="NZ_SMFZ01000001.1"/>
</dbReference>
<dbReference type="Pfam" id="PF13515">
    <property type="entry name" value="FUSC_2"/>
    <property type="match status" value="1"/>
</dbReference>
<keyword evidence="11" id="KW-1185">Reference proteome</keyword>
<evidence type="ECO:0000313" key="11">
    <source>
        <dbReference type="Proteomes" id="UP000295560"/>
    </source>
</evidence>
<feature type="transmembrane region" description="Helical" evidence="8">
    <location>
        <begin position="474"/>
        <end position="493"/>
    </location>
</feature>
<comment type="subcellular location">
    <subcellularLocation>
        <location evidence="1">Cell membrane</location>
        <topology evidence="1">Multi-pass membrane protein</topology>
    </subcellularLocation>
</comment>
<sequence length="709" mass="73788">MTPSAAPVVRRAVRVSVAGLIGFYLCLYVFDDPVAATYAMFGVVALGVFSAEVVGTPRRRSVTLAAASVAGAVLVTLGTLLAVSTAAAVAGMLVVGFAVAYAGTGGPRLVGAANGLHLLYVLPCFPPFAPDTLGQRLGGLALGAVLLILTDRYLLPPTSPEPVADRIARLADDVAGYATAAAQALRGSATPDPDRRTAVADEAARLRLTRMATTDRPLSPGVRERSLLAVTAGVRAAADRVVAVADLLAGGGPHPRTADLVEETSRVLTALARALREPERSLPVDLTALDTALAAYTAARRSGSERTLRAGLAAVALAEDVRYAALAATGFTGAPRPSEAETPPLLWFLHADRARLWWVRLRGHLTPRSVYLQNAVRLALGLAVARLVAGLFDLSHGFWVLLATLSLMRTSTPADRPVLLRAFAGTLAGAVVAAGVLYVVGGDVDVYAWLLPVVMVVAFTIGPLFGVAAAQGGFTVVVAVLFAQLAPVTWRLAEVRLEDVLIGGVIGAVIGAAVWPRGGGGEVRRAGAAALDAVADEIEALAARLSGVPGPDVPDPTLHHHTLMLDNAYQQYRTEPLPSGPAPDWLAVVLVVHRQDTYADALRDRHPEPPVVVRPGDEALSRSAAAVATAYRDAGRAVADGRPPPPGGATRSRESFPPLPGSSVEGDDRRLDGWGWLHGLCDDLSRVERALTPDARTGSSQDGAAESRA</sequence>
<dbReference type="OrthoDB" id="4638444at2"/>
<evidence type="ECO:0000256" key="8">
    <source>
        <dbReference type="SAM" id="Phobius"/>
    </source>
</evidence>
<gene>
    <name evidence="10" type="ORF">EV378_3756</name>
</gene>
<feature type="transmembrane region" description="Helical" evidence="8">
    <location>
        <begin position="36"/>
        <end position="55"/>
    </location>
</feature>
<dbReference type="Proteomes" id="UP000295560">
    <property type="component" value="Unassembled WGS sequence"/>
</dbReference>
<dbReference type="PANTHER" id="PTHR30509:SF9">
    <property type="entry name" value="MULTIDRUG RESISTANCE PROTEIN MDTO"/>
    <property type="match status" value="1"/>
</dbReference>
<feature type="transmembrane region" description="Helical" evidence="8">
    <location>
        <begin position="499"/>
        <end position="515"/>
    </location>
</feature>
<proteinExistence type="inferred from homology"/>
<evidence type="ECO:0000313" key="10">
    <source>
        <dbReference type="EMBL" id="TCK27874.1"/>
    </source>
</evidence>
<evidence type="ECO:0000256" key="4">
    <source>
        <dbReference type="ARBA" id="ARBA00022989"/>
    </source>
</evidence>
<feature type="transmembrane region" description="Helical" evidence="8">
    <location>
        <begin position="12"/>
        <end position="30"/>
    </location>
</feature>
<protein>
    <submittedName>
        <fullName evidence="10">Putative membrane protein YccC</fullName>
    </submittedName>
</protein>
<reference evidence="10 11" key="1">
    <citation type="submission" date="2019-03" db="EMBL/GenBank/DDBJ databases">
        <title>Sequencing the genomes of 1000 actinobacteria strains.</title>
        <authorList>
            <person name="Klenk H.-P."/>
        </authorList>
    </citation>
    <scope>NUCLEOTIDE SEQUENCE [LARGE SCALE GENOMIC DNA]</scope>
    <source>
        <strain evidence="10 11">DSM 44969</strain>
    </source>
</reference>
<evidence type="ECO:0000256" key="3">
    <source>
        <dbReference type="ARBA" id="ARBA00022692"/>
    </source>
</evidence>
<evidence type="ECO:0000256" key="2">
    <source>
        <dbReference type="ARBA" id="ARBA00022475"/>
    </source>
</evidence>
<feature type="transmembrane region" description="Helical" evidence="8">
    <location>
        <begin position="67"/>
        <end position="100"/>
    </location>
</feature>
<evidence type="ECO:0000259" key="9">
    <source>
        <dbReference type="Pfam" id="PF13515"/>
    </source>
</evidence>
<dbReference type="GO" id="GO:0005886">
    <property type="term" value="C:plasma membrane"/>
    <property type="evidence" value="ECO:0007669"/>
    <property type="project" value="UniProtKB-SubCell"/>
</dbReference>
<keyword evidence="4 8" id="KW-1133">Transmembrane helix</keyword>
<keyword evidence="2" id="KW-1003">Cell membrane</keyword>
<dbReference type="PANTHER" id="PTHR30509">
    <property type="entry name" value="P-HYDROXYBENZOIC ACID EFFLUX PUMP SUBUNIT-RELATED"/>
    <property type="match status" value="1"/>
</dbReference>
<feature type="transmembrane region" description="Helical" evidence="8">
    <location>
        <begin position="378"/>
        <end position="406"/>
    </location>
</feature>
<accession>A0A4R1HYH3</accession>
<feature type="transmembrane region" description="Helical" evidence="8">
    <location>
        <begin position="446"/>
        <end position="467"/>
    </location>
</feature>
<feature type="region of interest" description="Disordered" evidence="7">
    <location>
        <begin position="633"/>
        <end position="668"/>
    </location>
</feature>
<name>A0A4R1HYH3_PSEEN</name>
<evidence type="ECO:0000256" key="1">
    <source>
        <dbReference type="ARBA" id="ARBA00004651"/>
    </source>
</evidence>
<organism evidence="10 11">
    <name type="scientific">Pseudonocardia endophytica</name>
    <dbReference type="NCBI Taxonomy" id="401976"/>
    <lineage>
        <taxon>Bacteria</taxon>
        <taxon>Bacillati</taxon>
        <taxon>Actinomycetota</taxon>
        <taxon>Actinomycetes</taxon>
        <taxon>Pseudonocardiales</taxon>
        <taxon>Pseudonocardiaceae</taxon>
        <taxon>Pseudonocardia</taxon>
    </lineage>
</organism>
<keyword evidence="3 8" id="KW-0812">Transmembrane</keyword>
<dbReference type="AlphaFoldDB" id="A0A4R1HYH3"/>
<comment type="caution">
    <text evidence="10">The sequence shown here is derived from an EMBL/GenBank/DDBJ whole genome shotgun (WGS) entry which is preliminary data.</text>
</comment>